<sequence>MQNNSFKLLSISTILLVSLSFFQTKAQDDSNPKLVVGVIIDQMRADYLYKYQDRYGEDGFKRLIRNGFNYKNANVNYIPAETAPGHASIYTGTTPSYHGIIGNSWFDRETNTVEENVSDSLEKIVGSVNDNPYGVSPNKLMSSTITDELKKISNFKSKIISVSIKDRGAILPGGKSADGVYWHDWESSPGYFVSSSFYMETLPNWVDKFNKQEKSDAYLDETWNTLYPIETYISSSPDDNTYEPSLGGKISPTFPYNFKTMREKYRDNGSEFQLLWISPKGNTLLTEFAITAIQEEKLGKDKYTDFLNISYSVPDVIGHTFGPQSVEMEDIYLRLDNEIATLLKALDTKIGKENYTLFLTSDHGAIENVSFLNNHKLDAAIARTTSDARNLEAFLDTKYGKASWITAVNGNNLYLNKVTVDEQKLTLPIIQKEAADYLMTLPEVSFALTADDLQTYVYEEGIRKTIQNGYHVKRSGDVIISYSSGTIIHPNPNIDVEMVNGTVHGSGYSYDTHVPLIWMGKGIKSGESVRAVNPIDIAPSLSMFLNIPLPSASQGKPLIELFEN</sequence>
<evidence type="ECO:0000256" key="4">
    <source>
        <dbReference type="PIRNR" id="PIRNR031924"/>
    </source>
</evidence>
<feature type="active site" description="Phosphothreonine intermediate" evidence="5">
    <location>
        <position position="82"/>
    </location>
</feature>
<keyword evidence="2 4" id="KW-0479">Metal-binding</keyword>
<organism evidence="8 9">
    <name type="scientific">Maribacter arcticus</name>
    <dbReference type="NCBI Taxonomy" id="561365"/>
    <lineage>
        <taxon>Bacteria</taxon>
        <taxon>Pseudomonadati</taxon>
        <taxon>Bacteroidota</taxon>
        <taxon>Flavobacteriia</taxon>
        <taxon>Flavobacteriales</taxon>
        <taxon>Flavobacteriaceae</taxon>
        <taxon>Maribacter</taxon>
    </lineage>
</organism>
<evidence type="ECO:0000256" key="1">
    <source>
        <dbReference type="ARBA" id="ARBA00022553"/>
    </source>
</evidence>
<dbReference type="PIRSF" id="PIRSF031924">
    <property type="entry name" value="Pi-irrepressible_AP"/>
    <property type="match status" value="1"/>
</dbReference>
<dbReference type="PANTHER" id="PTHR10151">
    <property type="entry name" value="ECTONUCLEOTIDE PYROPHOSPHATASE/PHOSPHODIESTERASE"/>
    <property type="match status" value="1"/>
</dbReference>
<keyword evidence="1 5" id="KW-0597">Phosphoprotein</keyword>
<dbReference type="CDD" id="cd16016">
    <property type="entry name" value="AP-SPAP"/>
    <property type="match status" value="1"/>
</dbReference>
<dbReference type="Proteomes" id="UP000190339">
    <property type="component" value="Unassembled WGS sequence"/>
</dbReference>
<dbReference type="InterPro" id="IPR026263">
    <property type="entry name" value="Alkaline_phosphatase_prok"/>
</dbReference>
<dbReference type="InterPro" id="IPR017850">
    <property type="entry name" value="Alkaline_phosphatase_core_sf"/>
</dbReference>
<dbReference type="EMBL" id="FUYL01000002">
    <property type="protein sequence ID" value="SKB32747.1"/>
    <property type="molecule type" value="Genomic_DNA"/>
</dbReference>
<accession>A0A1T5ADE1</accession>
<dbReference type="Gene3D" id="3.40.720.10">
    <property type="entry name" value="Alkaline Phosphatase, subunit A"/>
    <property type="match status" value="1"/>
</dbReference>
<gene>
    <name evidence="8" type="ORF">SAMN05660866_00833</name>
</gene>
<evidence type="ECO:0000256" key="2">
    <source>
        <dbReference type="ARBA" id="ARBA00022723"/>
    </source>
</evidence>
<dbReference type="OrthoDB" id="9766127at2"/>
<evidence type="ECO:0000313" key="9">
    <source>
        <dbReference type="Proteomes" id="UP000190339"/>
    </source>
</evidence>
<dbReference type="InterPro" id="IPR002591">
    <property type="entry name" value="Phosphodiest/P_Trfase"/>
</dbReference>
<reference evidence="9" key="1">
    <citation type="submission" date="2017-02" db="EMBL/GenBank/DDBJ databases">
        <authorList>
            <person name="Varghese N."/>
            <person name="Submissions S."/>
        </authorList>
    </citation>
    <scope>NUCLEOTIDE SEQUENCE [LARGE SCALE GENOMIC DNA]</scope>
    <source>
        <strain evidence="9">DSM 23546</strain>
    </source>
</reference>
<dbReference type="GO" id="GO:0004035">
    <property type="term" value="F:alkaline phosphatase activity"/>
    <property type="evidence" value="ECO:0007669"/>
    <property type="project" value="InterPro"/>
</dbReference>
<dbReference type="PANTHER" id="PTHR10151:SF120">
    <property type="entry name" value="BIS(5'-ADENOSYL)-TRIPHOSPHATASE"/>
    <property type="match status" value="1"/>
</dbReference>
<dbReference type="Pfam" id="PF01663">
    <property type="entry name" value="Phosphodiest"/>
    <property type="match status" value="1"/>
</dbReference>
<dbReference type="Gene3D" id="3.30.1360.150">
    <property type="match status" value="1"/>
</dbReference>
<protein>
    <submittedName>
        <fullName evidence="8">Type I phosphodiesterase / nucleotide pyrophosphatase</fullName>
    </submittedName>
</protein>
<evidence type="ECO:0000256" key="6">
    <source>
        <dbReference type="PIRSR" id="PIRSR031924-51"/>
    </source>
</evidence>
<proteinExistence type="predicted"/>
<dbReference type="STRING" id="561365.SAMN05660866_00833"/>
<evidence type="ECO:0000256" key="7">
    <source>
        <dbReference type="SAM" id="SignalP"/>
    </source>
</evidence>
<evidence type="ECO:0000256" key="5">
    <source>
        <dbReference type="PIRSR" id="PIRSR031924-50"/>
    </source>
</evidence>
<feature type="chain" id="PRO_5010526769" evidence="7">
    <location>
        <begin position="27"/>
        <end position="564"/>
    </location>
</feature>
<keyword evidence="3 7" id="KW-0732">Signal</keyword>
<dbReference type="AlphaFoldDB" id="A0A1T5ADE1"/>
<evidence type="ECO:0000313" key="8">
    <source>
        <dbReference type="EMBL" id="SKB32747.1"/>
    </source>
</evidence>
<feature type="signal peptide" evidence="7">
    <location>
        <begin position="1"/>
        <end position="26"/>
    </location>
</feature>
<name>A0A1T5ADE1_9FLAO</name>
<feature type="binding site" evidence="6">
    <location>
        <position position="103"/>
    </location>
    <ligand>
        <name>substrate</name>
    </ligand>
</feature>
<dbReference type="SUPFAM" id="SSF53649">
    <property type="entry name" value="Alkaline phosphatase-like"/>
    <property type="match status" value="1"/>
</dbReference>
<dbReference type="RefSeq" id="WP_079511340.1">
    <property type="nucleotide sequence ID" value="NZ_FUYL01000002.1"/>
</dbReference>
<evidence type="ECO:0000256" key="3">
    <source>
        <dbReference type="ARBA" id="ARBA00022729"/>
    </source>
</evidence>
<feature type="binding site" evidence="6">
    <location>
        <begin position="165"/>
        <end position="167"/>
    </location>
    <ligand>
        <name>substrate</name>
    </ligand>
</feature>
<keyword evidence="9" id="KW-1185">Reference proteome</keyword>
<dbReference type="GO" id="GO:0046872">
    <property type="term" value="F:metal ion binding"/>
    <property type="evidence" value="ECO:0007669"/>
    <property type="project" value="UniProtKB-KW"/>
</dbReference>